<dbReference type="InterPro" id="IPR050366">
    <property type="entry name" value="BP-dependent_transpt_permease"/>
</dbReference>
<keyword evidence="5 7" id="KW-1133">Transmembrane helix</keyword>
<keyword evidence="4 7" id="KW-0812">Transmembrane</keyword>
<dbReference type="Pfam" id="PF00528">
    <property type="entry name" value="BPD_transp_1"/>
    <property type="match status" value="1"/>
</dbReference>
<name>A0ABU0ZST4_9ACTN</name>
<feature type="transmembrane region" description="Helical" evidence="7">
    <location>
        <begin position="113"/>
        <end position="134"/>
    </location>
</feature>
<dbReference type="InterPro" id="IPR000515">
    <property type="entry name" value="MetI-like"/>
</dbReference>
<dbReference type="InterPro" id="IPR035906">
    <property type="entry name" value="MetI-like_sf"/>
</dbReference>
<keyword evidence="6 7" id="KW-0472">Membrane</keyword>
<evidence type="ECO:0000256" key="2">
    <source>
        <dbReference type="ARBA" id="ARBA00022448"/>
    </source>
</evidence>
<evidence type="ECO:0000256" key="3">
    <source>
        <dbReference type="ARBA" id="ARBA00022475"/>
    </source>
</evidence>
<evidence type="ECO:0000259" key="9">
    <source>
        <dbReference type="PROSITE" id="PS50928"/>
    </source>
</evidence>
<dbReference type="Gene3D" id="1.10.3720.10">
    <property type="entry name" value="MetI-like"/>
    <property type="match status" value="1"/>
</dbReference>
<dbReference type="CDD" id="cd06261">
    <property type="entry name" value="TM_PBP2"/>
    <property type="match status" value="1"/>
</dbReference>
<feature type="compositionally biased region" description="Low complexity" evidence="8">
    <location>
        <begin position="294"/>
        <end position="309"/>
    </location>
</feature>
<dbReference type="Proteomes" id="UP001230908">
    <property type="component" value="Unassembled WGS sequence"/>
</dbReference>
<dbReference type="PANTHER" id="PTHR43386:SF1">
    <property type="entry name" value="D,D-DIPEPTIDE TRANSPORT SYSTEM PERMEASE PROTEIN DDPC-RELATED"/>
    <property type="match status" value="1"/>
</dbReference>
<dbReference type="EMBL" id="JAVHUY010000051">
    <property type="protein sequence ID" value="MDQ7910093.1"/>
    <property type="molecule type" value="Genomic_DNA"/>
</dbReference>
<feature type="domain" description="ABC transmembrane type-1" evidence="9">
    <location>
        <begin position="74"/>
        <end position="263"/>
    </location>
</feature>
<evidence type="ECO:0000313" key="11">
    <source>
        <dbReference type="Proteomes" id="UP001230908"/>
    </source>
</evidence>
<dbReference type="SUPFAM" id="SSF161098">
    <property type="entry name" value="MetI-like"/>
    <property type="match status" value="1"/>
</dbReference>
<feature type="region of interest" description="Disordered" evidence="8">
    <location>
        <begin position="289"/>
        <end position="309"/>
    </location>
</feature>
<keyword evidence="2 7" id="KW-0813">Transport</keyword>
<dbReference type="Pfam" id="PF12911">
    <property type="entry name" value="OppC_N"/>
    <property type="match status" value="1"/>
</dbReference>
<evidence type="ECO:0000256" key="1">
    <source>
        <dbReference type="ARBA" id="ARBA00004651"/>
    </source>
</evidence>
<evidence type="ECO:0000256" key="5">
    <source>
        <dbReference type="ARBA" id="ARBA00022989"/>
    </source>
</evidence>
<feature type="transmembrane region" description="Helical" evidence="7">
    <location>
        <begin position="76"/>
        <end position="101"/>
    </location>
</feature>
<protein>
    <submittedName>
        <fullName evidence="10">ABC transporter permease</fullName>
    </submittedName>
</protein>
<dbReference type="PANTHER" id="PTHR43386">
    <property type="entry name" value="OLIGOPEPTIDE TRANSPORT SYSTEM PERMEASE PROTEIN APPC"/>
    <property type="match status" value="1"/>
</dbReference>
<gene>
    <name evidence="10" type="ORF">RB614_36915</name>
</gene>
<evidence type="ECO:0000256" key="6">
    <source>
        <dbReference type="ARBA" id="ARBA00023136"/>
    </source>
</evidence>
<keyword evidence="3" id="KW-1003">Cell membrane</keyword>
<proteinExistence type="inferred from homology"/>
<evidence type="ECO:0000256" key="4">
    <source>
        <dbReference type="ARBA" id="ARBA00022692"/>
    </source>
</evidence>
<comment type="similarity">
    <text evidence="7">Belongs to the binding-protein-dependent transport system permease family.</text>
</comment>
<evidence type="ECO:0000256" key="7">
    <source>
        <dbReference type="RuleBase" id="RU363032"/>
    </source>
</evidence>
<accession>A0ABU0ZST4</accession>
<evidence type="ECO:0000256" key="8">
    <source>
        <dbReference type="SAM" id="MobiDB-lite"/>
    </source>
</evidence>
<reference evidence="10 11" key="1">
    <citation type="submission" date="2023-08" db="EMBL/GenBank/DDBJ databases">
        <title>Phytohabitans sansha sp. nov., isolated from marine sediment.</title>
        <authorList>
            <person name="Zhao Y."/>
            <person name="Yi K."/>
        </authorList>
    </citation>
    <scope>NUCLEOTIDE SEQUENCE [LARGE SCALE GENOMIC DNA]</scope>
    <source>
        <strain evidence="10 11">ZYX-F-186</strain>
    </source>
</reference>
<evidence type="ECO:0000313" key="10">
    <source>
        <dbReference type="EMBL" id="MDQ7910093.1"/>
    </source>
</evidence>
<feature type="transmembrane region" description="Helical" evidence="7">
    <location>
        <begin position="12"/>
        <end position="35"/>
    </location>
</feature>
<keyword evidence="11" id="KW-1185">Reference proteome</keyword>
<comment type="subcellular location">
    <subcellularLocation>
        <location evidence="1 7">Cell membrane</location>
        <topology evidence="1 7">Multi-pass membrane protein</topology>
    </subcellularLocation>
</comment>
<comment type="caution">
    <text evidence="10">The sequence shown here is derived from an EMBL/GenBank/DDBJ whole genome shotgun (WGS) entry which is preliminary data.</text>
</comment>
<sequence length="309" mass="32001">MRLIGRRFGSAPLAVAGAVVLALLVVVAVFAPLIAPYSPDAVDVGQVLKPPSGAHLFGTDELGRDILSRSLYGARVSLLVVGAALTVALLVGAAVGVLSGYLGGWFDALVMRIADALLAFPILVLALAIVAALGPNIRNAAIAIAVVNIPGFARLARGEVLALRHREFIEAARAAGSSTFSILVNHVSRSIAGTMLVYGSLRASVGIITESALSYLGLGAQPPTPTWGGMVATGSQYITEAWWPSFFPGLAIFLAVFSLNAVGDGLNDALNVRIGAVVRRRRRWGRLFSPPARPGAAPVAESSAPSVRP</sequence>
<organism evidence="10 11">
    <name type="scientific">Phytohabitans maris</name>
    <dbReference type="NCBI Taxonomy" id="3071409"/>
    <lineage>
        <taxon>Bacteria</taxon>
        <taxon>Bacillati</taxon>
        <taxon>Actinomycetota</taxon>
        <taxon>Actinomycetes</taxon>
        <taxon>Micromonosporales</taxon>
        <taxon>Micromonosporaceae</taxon>
    </lineage>
</organism>
<dbReference type="PROSITE" id="PS50928">
    <property type="entry name" value="ABC_TM1"/>
    <property type="match status" value="1"/>
</dbReference>
<dbReference type="InterPro" id="IPR025966">
    <property type="entry name" value="OppC_N"/>
</dbReference>